<dbReference type="Proteomes" id="UP000051639">
    <property type="component" value="Unassembled WGS sequence"/>
</dbReference>
<dbReference type="RefSeq" id="WP_056994502.1">
    <property type="nucleotide sequence ID" value="NZ_JQBA01000022.1"/>
</dbReference>
<feature type="transmembrane region" description="Helical" evidence="1">
    <location>
        <begin position="181"/>
        <end position="203"/>
    </location>
</feature>
<evidence type="ECO:0000313" key="3">
    <source>
        <dbReference type="Proteomes" id="UP000051639"/>
    </source>
</evidence>
<gene>
    <name evidence="2" type="ORF">IV41_GL000811</name>
</gene>
<reference evidence="2 3" key="1">
    <citation type="journal article" date="2015" name="Genome Announc.">
        <title>Expanding the biotechnology potential of lactobacilli through comparative genomics of 213 strains and associated genera.</title>
        <authorList>
            <person name="Sun Z."/>
            <person name="Harris H.M."/>
            <person name="McCann A."/>
            <person name="Guo C."/>
            <person name="Argimon S."/>
            <person name="Zhang W."/>
            <person name="Yang X."/>
            <person name="Jeffery I.B."/>
            <person name="Cooney J.C."/>
            <person name="Kagawa T.F."/>
            <person name="Liu W."/>
            <person name="Song Y."/>
            <person name="Salvetti E."/>
            <person name="Wrobel A."/>
            <person name="Rasinkangas P."/>
            <person name="Parkhill J."/>
            <person name="Rea M.C."/>
            <person name="O'Sullivan O."/>
            <person name="Ritari J."/>
            <person name="Douillard F.P."/>
            <person name="Paul Ross R."/>
            <person name="Yang R."/>
            <person name="Briner A.E."/>
            <person name="Felis G.E."/>
            <person name="de Vos W.M."/>
            <person name="Barrangou R."/>
            <person name="Klaenhammer T.R."/>
            <person name="Caufield P.W."/>
            <person name="Cui Y."/>
            <person name="Zhang H."/>
            <person name="O'Toole P.W."/>
        </authorList>
    </citation>
    <scope>NUCLEOTIDE SEQUENCE [LARGE SCALE GENOMIC DNA]</scope>
    <source>
        <strain evidence="2 3">DSM 14792</strain>
    </source>
</reference>
<name>A0A0R2GTD1_9LACO</name>
<organism evidence="2 3">
    <name type="scientific">Limosilactobacillus ingluviei</name>
    <dbReference type="NCBI Taxonomy" id="148604"/>
    <lineage>
        <taxon>Bacteria</taxon>
        <taxon>Bacillati</taxon>
        <taxon>Bacillota</taxon>
        <taxon>Bacilli</taxon>
        <taxon>Lactobacillales</taxon>
        <taxon>Lactobacillaceae</taxon>
        <taxon>Limosilactobacillus</taxon>
    </lineage>
</organism>
<protein>
    <recommendedName>
        <fullName evidence="4">Capsular polysaccharide biosynthesis protein CpsC</fullName>
    </recommendedName>
</protein>
<dbReference type="AlphaFoldDB" id="A0A0R2GTD1"/>
<dbReference type="PATRIC" id="fig|148604.4.peg.837"/>
<evidence type="ECO:0000256" key="1">
    <source>
        <dbReference type="SAM" id="Phobius"/>
    </source>
</evidence>
<evidence type="ECO:0008006" key="4">
    <source>
        <dbReference type="Google" id="ProtNLM"/>
    </source>
</evidence>
<accession>A0A0R2GTD1</accession>
<dbReference type="EMBL" id="JQBA01000022">
    <property type="protein sequence ID" value="KRN44113.1"/>
    <property type="molecule type" value="Genomic_DNA"/>
</dbReference>
<keyword evidence="1" id="KW-0472">Membrane</keyword>
<keyword evidence="1" id="KW-0812">Transmembrane</keyword>
<keyword evidence="3" id="KW-1185">Reference proteome</keyword>
<feature type="transmembrane region" description="Helical" evidence="1">
    <location>
        <begin position="12"/>
        <end position="34"/>
    </location>
</feature>
<evidence type="ECO:0000313" key="2">
    <source>
        <dbReference type="EMBL" id="KRN44113.1"/>
    </source>
</evidence>
<keyword evidence="1" id="KW-1133">Transmembrane helix</keyword>
<sequence length="208" mass="22346">MKEYSLQDLKGSFVKAAIFTIVMAILGGGAMFGLAKHKQHLSYTADRYVVISHPITQKSVGANNSMTNIDQQMMMTYEEIAENPVVAKAARQHLNSKLKKEYSVDQISQDVNAKVKPQSLVLRLSATANSPKNAVALVNATAEGFKEVLPQVQTGAGAVKLLSKATTDGVSLNKSVNTKKYAVVGLALGGLVGIIISFVVITWKKVLK</sequence>
<proteinExistence type="predicted"/>
<dbReference type="OrthoDB" id="2329278at2"/>
<comment type="caution">
    <text evidence="2">The sequence shown here is derived from an EMBL/GenBank/DDBJ whole genome shotgun (WGS) entry which is preliminary data.</text>
</comment>